<keyword evidence="5" id="KW-1185">Reference proteome</keyword>
<dbReference type="RefSeq" id="WP_068022649.1">
    <property type="nucleotide sequence ID" value="NZ_QQAZ01000008.1"/>
</dbReference>
<feature type="compositionally biased region" description="Low complexity" evidence="1">
    <location>
        <begin position="24"/>
        <end position="52"/>
    </location>
</feature>
<gene>
    <name evidence="4" type="ORF">DFR68_108289</name>
</gene>
<proteinExistence type="predicted"/>
<evidence type="ECO:0000256" key="2">
    <source>
        <dbReference type="SAM" id="SignalP"/>
    </source>
</evidence>
<protein>
    <submittedName>
        <fullName evidence="4">Uncharacterized protein DUF732</fullName>
    </submittedName>
</protein>
<dbReference type="OrthoDB" id="4560359at2"/>
<dbReference type="STRING" id="1210089.GCA_001613165_04407"/>
<organism evidence="4 5">
    <name type="scientific">Nocardia mexicana</name>
    <dbReference type="NCBI Taxonomy" id="279262"/>
    <lineage>
        <taxon>Bacteria</taxon>
        <taxon>Bacillati</taxon>
        <taxon>Actinomycetota</taxon>
        <taxon>Actinomycetes</taxon>
        <taxon>Mycobacteriales</taxon>
        <taxon>Nocardiaceae</taxon>
        <taxon>Nocardia</taxon>
    </lineage>
</organism>
<dbReference type="Pfam" id="PF05305">
    <property type="entry name" value="DUF732"/>
    <property type="match status" value="1"/>
</dbReference>
<dbReference type="Proteomes" id="UP000255355">
    <property type="component" value="Unassembled WGS sequence"/>
</dbReference>
<feature type="chain" id="PRO_5039168782" evidence="2">
    <location>
        <begin position="22"/>
        <end position="169"/>
    </location>
</feature>
<dbReference type="InterPro" id="IPR007969">
    <property type="entry name" value="DUF732"/>
</dbReference>
<sequence>MLRTRGAATAALAIAAAGLLAACGDNDSTASSTPTLKPSTTSASGPTPTLPSVVQIPPEEGGSAPSTSADERPQPVEPTTAAGSAPLTAKDEALVEELKKRGVNATPDVAVTTASFVCQGKAAGMPNDQLTTYVNAMAGSDPAYDPAKMPVEQAGKIYVDVATQSYCDK</sequence>
<dbReference type="PROSITE" id="PS51257">
    <property type="entry name" value="PROKAR_LIPOPROTEIN"/>
    <property type="match status" value="1"/>
</dbReference>
<evidence type="ECO:0000256" key="1">
    <source>
        <dbReference type="SAM" id="MobiDB-lite"/>
    </source>
</evidence>
<reference evidence="4 5" key="1">
    <citation type="submission" date="2018-07" db="EMBL/GenBank/DDBJ databases">
        <title>Genomic Encyclopedia of Type Strains, Phase IV (KMG-IV): sequencing the most valuable type-strain genomes for metagenomic binning, comparative biology and taxonomic classification.</title>
        <authorList>
            <person name="Goeker M."/>
        </authorList>
    </citation>
    <scope>NUCLEOTIDE SEQUENCE [LARGE SCALE GENOMIC DNA]</scope>
    <source>
        <strain evidence="4 5">DSM 44952</strain>
    </source>
</reference>
<accession>A0A370GYU0</accession>
<evidence type="ECO:0000313" key="5">
    <source>
        <dbReference type="Proteomes" id="UP000255355"/>
    </source>
</evidence>
<comment type="caution">
    <text evidence="4">The sequence shown here is derived from an EMBL/GenBank/DDBJ whole genome shotgun (WGS) entry which is preliminary data.</text>
</comment>
<evidence type="ECO:0000313" key="4">
    <source>
        <dbReference type="EMBL" id="RDI48456.1"/>
    </source>
</evidence>
<feature type="domain" description="DUF732" evidence="3">
    <location>
        <begin position="91"/>
        <end position="167"/>
    </location>
</feature>
<keyword evidence="2" id="KW-0732">Signal</keyword>
<name>A0A370GYU0_9NOCA</name>
<evidence type="ECO:0000259" key="3">
    <source>
        <dbReference type="Pfam" id="PF05305"/>
    </source>
</evidence>
<feature type="region of interest" description="Disordered" evidence="1">
    <location>
        <begin position="24"/>
        <end position="87"/>
    </location>
</feature>
<feature type="signal peptide" evidence="2">
    <location>
        <begin position="1"/>
        <end position="21"/>
    </location>
</feature>
<dbReference type="AlphaFoldDB" id="A0A370GYU0"/>
<dbReference type="EMBL" id="QQAZ01000008">
    <property type="protein sequence ID" value="RDI48456.1"/>
    <property type="molecule type" value="Genomic_DNA"/>
</dbReference>